<evidence type="ECO:0000313" key="2">
    <source>
        <dbReference type="EMBL" id="OCK83801.1"/>
    </source>
</evidence>
<accession>A0A8E2EHC0</accession>
<feature type="transmembrane region" description="Helical" evidence="1">
    <location>
        <begin position="74"/>
        <end position="92"/>
    </location>
</feature>
<dbReference type="Proteomes" id="UP000250266">
    <property type="component" value="Unassembled WGS sequence"/>
</dbReference>
<name>A0A8E2EHC0_9PEZI</name>
<reference evidence="2 3" key="1">
    <citation type="journal article" date="2016" name="Nat. Commun.">
        <title>Ectomycorrhizal ecology is imprinted in the genome of the dominant symbiotic fungus Cenococcum geophilum.</title>
        <authorList>
            <consortium name="DOE Joint Genome Institute"/>
            <person name="Peter M."/>
            <person name="Kohler A."/>
            <person name="Ohm R.A."/>
            <person name="Kuo A."/>
            <person name="Krutzmann J."/>
            <person name="Morin E."/>
            <person name="Arend M."/>
            <person name="Barry K.W."/>
            <person name="Binder M."/>
            <person name="Choi C."/>
            <person name="Clum A."/>
            <person name="Copeland A."/>
            <person name="Grisel N."/>
            <person name="Haridas S."/>
            <person name="Kipfer T."/>
            <person name="LaButti K."/>
            <person name="Lindquist E."/>
            <person name="Lipzen A."/>
            <person name="Maire R."/>
            <person name="Meier B."/>
            <person name="Mihaltcheva S."/>
            <person name="Molinier V."/>
            <person name="Murat C."/>
            <person name="Poggeler S."/>
            <person name="Quandt C.A."/>
            <person name="Sperisen C."/>
            <person name="Tritt A."/>
            <person name="Tisserant E."/>
            <person name="Crous P.W."/>
            <person name="Henrissat B."/>
            <person name="Nehls U."/>
            <person name="Egli S."/>
            <person name="Spatafora J.W."/>
            <person name="Grigoriev I.V."/>
            <person name="Martin F.M."/>
        </authorList>
    </citation>
    <scope>NUCLEOTIDE SEQUENCE [LARGE SCALE GENOMIC DNA]</scope>
    <source>
        <strain evidence="2 3">CBS 459.81</strain>
    </source>
</reference>
<evidence type="ECO:0000313" key="3">
    <source>
        <dbReference type="Proteomes" id="UP000250266"/>
    </source>
</evidence>
<evidence type="ECO:0000256" key="1">
    <source>
        <dbReference type="SAM" id="Phobius"/>
    </source>
</evidence>
<protein>
    <submittedName>
        <fullName evidence="2">Uncharacterized protein</fullName>
    </submittedName>
</protein>
<dbReference type="EMBL" id="KV744852">
    <property type="protein sequence ID" value="OCK83801.1"/>
    <property type="molecule type" value="Genomic_DNA"/>
</dbReference>
<keyword evidence="1" id="KW-0472">Membrane</keyword>
<keyword evidence="1" id="KW-1133">Transmembrane helix</keyword>
<keyword evidence="1" id="KW-0812">Transmembrane</keyword>
<gene>
    <name evidence="2" type="ORF">K432DRAFT_164769</name>
</gene>
<organism evidence="2 3">
    <name type="scientific">Lepidopterella palustris CBS 459.81</name>
    <dbReference type="NCBI Taxonomy" id="1314670"/>
    <lineage>
        <taxon>Eukaryota</taxon>
        <taxon>Fungi</taxon>
        <taxon>Dikarya</taxon>
        <taxon>Ascomycota</taxon>
        <taxon>Pezizomycotina</taxon>
        <taxon>Dothideomycetes</taxon>
        <taxon>Pleosporomycetidae</taxon>
        <taxon>Mytilinidiales</taxon>
        <taxon>Argynnaceae</taxon>
        <taxon>Lepidopterella</taxon>
    </lineage>
</organism>
<proteinExistence type="predicted"/>
<dbReference type="AlphaFoldDB" id="A0A8E2EHC0"/>
<sequence>MTRHDHNQRTILPHGTHRCLELRIFYLDGYSARFLLPFSHLIFSPFLNQELYLVSVVVNSGVPELLFLPSCHSSAWLLSILPFLILLCSYFSRMLQTRFKARARGKGREDSMVYARCAGRIIP</sequence>
<keyword evidence="3" id="KW-1185">Reference proteome</keyword>